<keyword evidence="1" id="KW-1133">Transmembrane helix</keyword>
<dbReference type="OrthoDB" id="7173339at2"/>
<dbReference type="STRING" id="1401328.P856_242"/>
<dbReference type="eggNOG" id="COG4649">
    <property type="taxonomic scope" value="Bacteria"/>
</dbReference>
<dbReference type="HOGENOM" id="CLU_073302_1_1_5"/>
<dbReference type="InterPro" id="IPR018704">
    <property type="entry name" value="SecYEG/CpoB_TPR"/>
</dbReference>
<organism evidence="3 4">
    <name type="scientific">Candidatus Endolissoclinum faulkneri L5</name>
    <dbReference type="NCBI Taxonomy" id="1401328"/>
    <lineage>
        <taxon>Bacteria</taxon>
        <taxon>Pseudomonadati</taxon>
        <taxon>Pseudomonadota</taxon>
        <taxon>Alphaproteobacteria</taxon>
        <taxon>Rhodospirillales</taxon>
        <taxon>Rhodospirillaceae</taxon>
        <taxon>Candidatus Endolissoclinum</taxon>
    </lineage>
</organism>
<sequence length="212" mass="23461">MSLHKINWQKQQKKYLAFYTNSGFCLIALFLGIIFAIIVSVFWQYYSAGQKSNDSITYAKATELLRQSKPIEASEAFAALAKACNGGYNVLARFSEAAALLKANELSRAASTYMLIASDSSIPAPYGDLARLYSVQIRINTANGITLHREIAPLLNHHNAWKMLALETEAAIFAKEGNINSARKTLETITKDPSTPSKLRQRANELFKALVP</sequence>
<evidence type="ECO:0000259" key="2">
    <source>
        <dbReference type="Pfam" id="PF09976"/>
    </source>
</evidence>
<dbReference type="KEGG" id="efk:P856_242"/>
<reference evidence="3 4" key="1">
    <citation type="journal article" date="2013" name="PLoS ONE">
        <title>Bacterial endosymbiosis in a chordate host: long-term co-evolution and conservation of secondary metabolism.</title>
        <authorList>
            <person name="Kwan J.C."/>
            <person name="Schmidt E.W."/>
        </authorList>
    </citation>
    <scope>NUCLEOTIDE SEQUENCE [LARGE SCALE GENOMIC DNA]</scope>
    <source>
        <strain evidence="4">faulkneri L5</strain>
    </source>
</reference>
<dbReference type="RefSeq" id="WP_025300353.1">
    <property type="nucleotide sequence ID" value="NZ_CP006745.1"/>
</dbReference>
<proteinExistence type="predicted"/>
<dbReference type="Pfam" id="PF09976">
    <property type="entry name" value="TPR_21"/>
    <property type="match status" value="1"/>
</dbReference>
<keyword evidence="1" id="KW-0812">Transmembrane</keyword>
<feature type="transmembrane region" description="Helical" evidence="1">
    <location>
        <begin position="21"/>
        <end position="46"/>
    </location>
</feature>
<evidence type="ECO:0000313" key="4">
    <source>
        <dbReference type="Proteomes" id="UP000018700"/>
    </source>
</evidence>
<evidence type="ECO:0000256" key="1">
    <source>
        <dbReference type="SAM" id="Phobius"/>
    </source>
</evidence>
<accession>V9TTH8</accession>
<protein>
    <recommendedName>
        <fullName evidence="2">Ancillary SecYEG translocon subunit/Cell division coordinator CpoB TPR domain-containing protein</fullName>
    </recommendedName>
</protein>
<gene>
    <name evidence="3" type="ORF">P856_242</name>
</gene>
<keyword evidence="1" id="KW-0472">Membrane</keyword>
<feature type="domain" description="Ancillary SecYEG translocon subunit/Cell division coordinator CpoB TPR" evidence="2">
    <location>
        <begin position="18"/>
        <end position="185"/>
    </location>
</feature>
<dbReference type="EMBL" id="CP006745">
    <property type="protein sequence ID" value="AHC73472.1"/>
    <property type="molecule type" value="Genomic_DNA"/>
</dbReference>
<dbReference type="AlphaFoldDB" id="V9TTH8"/>
<dbReference type="Proteomes" id="UP000018700">
    <property type="component" value="Chromosome"/>
</dbReference>
<evidence type="ECO:0000313" key="3">
    <source>
        <dbReference type="EMBL" id="AHC73472.1"/>
    </source>
</evidence>
<keyword evidence="4" id="KW-1185">Reference proteome</keyword>
<name>V9TTH8_9PROT</name>